<keyword evidence="4" id="KW-0067">ATP-binding</keyword>
<dbReference type="GO" id="GO:0005524">
    <property type="term" value="F:ATP binding"/>
    <property type="evidence" value="ECO:0007669"/>
    <property type="project" value="UniProtKB-KW"/>
</dbReference>
<comment type="similarity">
    <text evidence="1">Belongs to the ABC transporter superfamily.</text>
</comment>
<dbReference type="PATRIC" id="fig|1341157.4.peg.690"/>
<evidence type="ECO:0000256" key="4">
    <source>
        <dbReference type="ARBA" id="ARBA00022840"/>
    </source>
</evidence>
<proteinExistence type="inferred from homology"/>
<dbReference type="eggNOG" id="COG1131">
    <property type="taxonomic scope" value="Bacteria"/>
</dbReference>
<gene>
    <name evidence="7" type="ORF">RF007C_04050</name>
</gene>
<dbReference type="SMART" id="SM00382">
    <property type="entry name" value="AAA"/>
    <property type="match status" value="1"/>
</dbReference>
<sequence>MIGKEQLMITIENLTKYYGNNRAVNHISFTINDNEILGFLGPNGAGKSTTMNMIAGYLPMSDGTVTIYGADITKEPGKAKRNIGYLPEIPPVYPDMKVKEYLSFCAGLKRVPRGERKNEIERVMKLLKIKDVEGKLIRNLSKGYKQRVGFAQALLGNPKFLILDEPTVGLDPNQVAEVRAIIKDLKNEHSVIFSSHILSEVSAICDRVVIINKGDIRAIDTIENLERSFVNSLVLHLKVKGSKSKTASIIETTKGVKEITSIDDEGNDIYSFTVQLEGDADAIRDSIMDDCLKNHVSIIEIFTDKPNLENVFIELINRPVKKSGLQELLDETPDESEADAEDQGEEEKEEE</sequence>
<evidence type="ECO:0000313" key="7">
    <source>
        <dbReference type="EMBL" id="EWM54638.1"/>
    </source>
</evidence>
<dbReference type="AlphaFoldDB" id="W7ULK4"/>
<dbReference type="InterPro" id="IPR027417">
    <property type="entry name" value="P-loop_NTPase"/>
</dbReference>
<dbReference type="PANTHER" id="PTHR43335">
    <property type="entry name" value="ABC TRANSPORTER, ATP-BINDING PROTEIN"/>
    <property type="match status" value="1"/>
</dbReference>
<accession>W7ULK4</accession>
<evidence type="ECO:0000259" key="6">
    <source>
        <dbReference type="PROSITE" id="PS50893"/>
    </source>
</evidence>
<dbReference type="PROSITE" id="PS50893">
    <property type="entry name" value="ABC_TRANSPORTER_2"/>
    <property type="match status" value="1"/>
</dbReference>
<organism evidence="7 8">
    <name type="scientific">Ruminococcus flavefaciens 007c</name>
    <dbReference type="NCBI Taxonomy" id="1341157"/>
    <lineage>
        <taxon>Bacteria</taxon>
        <taxon>Bacillati</taxon>
        <taxon>Bacillota</taxon>
        <taxon>Clostridia</taxon>
        <taxon>Eubacteriales</taxon>
        <taxon>Oscillospiraceae</taxon>
        <taxon>Ruminococcus</taxon>
    </lineage>
</organism>
<dbReference type="SUPFAM" id="SSF52540">
    <property type="entry name" value="P-loop containing nucleoside triphosphate hydrolases"/>
    <property type="match status" value="1"/>
</dbReference>
<dbReference type="Gene3D" id="3.40.50.300">
    <property type="entry name" value="P-loop containing nucleotide triphosphate hydrolases"/>
    <property type="match status" value="1"/>
</dbReference>
<dbReference type="EMBL" id="ATAX01000010">
    <property type="protein sequence ID" value="EWM54638.1"/>
    <property type="molecule type" value="Genomic_DNA"/>
</dbReference>
<dbReference type="CDD" id="cd03230">
    <property type="entry name" value="ABC_DR_subfamily_A"/>
    <property type="match status" value="1"/>
</dbReference>
<evidence type="ECO:0000313" key="8">
    <source>
        <dbReference type="Proteomes" id="UP000019365"/>
    </source>
</evidence>
<dbReference type="Proteomes" id="UP000019365">
    <property type="component" value="Unassembled WGS sequence"/>
</dbReference>
<evidence type="ECO:0000256" key="2">
    <source>
        <dbReference type="ARBA" id="ARBA00022448"/>
    </source>
</evidence>
<feature type="domain" description="ABC transporter" evidence="6">
    <location>
        <begin position="9"/>
        <end position="238"/>
    </location>
</feature>
<evidence type="ECO:0000256" key="1">
    <source>
        <dbReference type="ARBA" id="ARBA00005417"/>
    </source>
</evidence>
<protein>
    <recommendedName>
        <fullName evidence="6">ABC transporter domain-containing protein</fullName>
    </recommendedName>
</protein>
<dbReference type="Pfam" id="PF00005">
    <property type="entry name" value="ABC_tran"/>
    <property type="match status" value="1"/>
</dbReference>
<reference evidence="7 8" key="1">
    <citation type="journal article" date="2014" name="PLoS ONE">
        <title>Rumen cellulosomics: divergent fiber-degrading strategies revealed by comparative genome-wide analysis of six ruminococcal strains.</title>
        <authorList>
            <person name="Dassa B."/>
            <person name="Borovok I."/>
            <person name="Ruimy-Israeli V."/>
            <person name="Lamed R."/>
            <person name="Flint H.J."/>
            <person name="Duncan S.H."/>
            <person name="Henrissat B."/>
            <person name="Coutinho P."/>
            <person name="Morrison M."/>
            <person name="Mosoni P."/>
            <person name="Yeoman C.J."/>
            <person name="White B.A."/>
            <person name="Bayer E.A."/>
        </authorList>
    </citation>
    <scope>NUCLEOTIDE SEQUENCE [LARGE SCALE GENOMIC DNA]</scope>
    <source>
        <strain evidence="7 8">007c</strain>
    </source>
</reference>
<keyword evidence="8" id="KW-1185">Reference proteome</keyword>
<dbReference type="PANTHER" id="PTHR43335:SF4">
    <property type="entry name" value="ABC TRANSPORTER, ATP-BINDING PROTEIN"/>
    <property type="match status" value="1"/>
</dbReference>
<name>W7ULK4_RUMFL</name>
<keyword evidence="2" id="KW-0813">Transport</keyword>
<feature type="compositionally biased region" description="Acidic residues" evidence="5">
    <location>
        <begin position="328"/>
        <end position="351"/>
    </location>
</feature>
<dbReference type="InterPro" id="IPR003439">
    <property type="entry name" value="ABC_transporter-like_ATP-bd"/>
</dbReference>
<feature type="region of interest" description="Disordered" evidence="5">
    <location>
        <begin position="326"/>
        <end position="351"/>
    </location>
</feature>
<evidence type="ECO:0000256" key="3">
    <source>
        <dbReference type="ARBA" id="ARBA00022741"/>
    </source>
</evidence>
<dbReference type="InterPro" id="IPR003593">
    <property type="entry name" value="AAA+_ATPase"/>
</dbReference>
<dbReference type="GO" id="GO:0016887">
    <property type="term" value="F:ATP hydrolysis activity"/>
    <property type="evidence" value="ECO:0007669"/>
    <property type="project" value="InterPro"/>
</dbReference>
<comment type="caution">
    <text evidence="7">The sequence shown here is derived from an EMBL/GenBank/DDBJ whole genome shotgun (WGS) entry which is preliminary data.</text>
</comment>
<evidence type="ECO:0000256" key="5">
    <source>
        <dbReference type="SAM" id="MobiDB-lite"/>
    </source>
</evidence>
<keyword evidence="3" id="KW-0547">Nucleotide-binding</keyword>